<dbReference type="AlphaFoldDB" id="A0A1G9H4B4"/>
<dbReference type="GO" id="GO:0003905">
    <property type="term" value="F:alkylbase DNA N-glycosylase activity"/>
    <property type="evidence" value="ECO:0007669"/>
    <property type="project" value="InterPro"/>
</dbReference>
<evidence type="ECO:0000313" key="7">
    <source>
        <dbReference type="Proteomes" id="UP000199008"/>
    </source>
</evidence>
<dbReference type="RefSeq" id="WP_092987281.1">
    <property type="nucleotide sequence ID" value="NZ_FNFY01000020.1"/>
</dbReference>
<organism evidence="6 7">
    <name type="scientific">Lacicoccus qingdaonensis</name>
    <dbReference type="NCBI Taxonomy" id="576118"/>
    <lineage>
        <taxon>Bacteria</taxon>
        <taxon>Bacillati</taxon>
        <taxon>Bacillota</taxon>
        <taxon>Bacilli</taxon>
        <taxon>Bacillales</taxon>
        <taxon>Salinicoccaceae</taxon>
        <taxon>Lacicoccus</taxon>
    </lineage>
</organism>
<dbReference type="OrthoDB" id="9794313at2"/>
<reference evidence="7" key="1">
    <citation type="submission" date="2016-10" db="EMBL/GenBank/DDBJ databases">
        <authorList>
            <person name="Varghese N."/>
            <person name="Submissions S."/>
        </authorList>
    </citation>
    <scope>NUCLEOTIDE SEQUENCE [LARGE SCALE GENOMIC DNA]</scope>
    <source>
        <strain evidence="7">CGMCC 1.8895</strain>
    </source>
</reference>
<dbReference type="PANTHER" id="PTHR10429">
    <property type="entry name" value="DNA-3-METHYLADENINE GLYCOSYLASE"/>
    <property type="match status" value="1"/>
</dbReference>
<evidence type="ECO:0000313" key="6">
    <source>
        <dbReference type="EMBL" id="SDL07806.1"/>
    </source>
</evidence>
<accession>A0A1G9H4B4</accession>
<dbReference type="PANTHER" id="PTHR10429:SF0">
    <property type="entry name" value="DNA-3-METHYLADENINE GLYCOSYLASE"/>
    <property type="match status" value="1"/>
</dbReference>
<dbReference type="GO" id="GO:0003677">
    <property type="term" value="F:DNA binding"/>
    <property type="evidence" value="ECO:0007669"/>
    <property type="project" value="InterPro"/>
</dbReference>
<sequence length="207" mass="23124">MIDKFQSDVDLGFMSNDTLNAAKQLLGLEIITCIDGRITSGFITEVEAYLGVGDKAAHTFEGRKNKKNEMMYKPYGHIYVYSMHGHNCMNFLTTHSEPEGVLIRGIEPNMGIDIMKERRGRDNNLTDGPGKLTKSLGITRNEHNGMELNNATLIVRHGKTPAQILATPRIGIDNKEEAVDYPYRFIVEGNPHVSRFKGRAADGNGWE</sequence>
<dbReference type="FunFam" id="3.10.300.10:FF:000001">
    <property type="entry name" value="Putative 3-methyladenine DNA glycosylase"/>
    <property type="match status" value="1"/>
</dbReference>
<dbReference type="EC" id="3.2.2.-" evidence="5"/>
<name>A0A1G9H4B4_9BACL</name>
<dbReference type="InterPro" id="IPR003180">
    <property type="entry name" value="MPG"/>
</dbReference>
<keyword evidence="3 5" id="KW-0378">Hydrolase</keyword>
<keyword evidence="2 5" id="KW-0227">DNA damage</keyword>
<dbReference type="CDD" id="cd00540">
    <property type="entry name" value="AAG"/>
    <property type="match status" value="1"/>
</dbReference>
<dbReference type="SUPFAM" id="SSF50486">
    <property type="entry name" value="FMT C-terminal domain-like"/>
    <property type="match status" value="1"/>
</dbReference>
<dbReference type="EMBL" id="FNFY01000020">
    <property type="protein sequence ID" value="SDL07806.1"/>
    <property type="molecule type" value="Genomic_DNA"/>
</dbReference>
<dbReference type="GO" id="GO:0006284">
    <property type="term" value="P:base-excision repair"/>
    <property type="evidence" value="ECO:0007669"/>
    <property type="project" value="InterPro"/>
</dbReference>
<evidence type="ECO:0000256" key="4">
    <source>
        <dbReference type="ARBA" id="ARBA00023204"/>
    </source>
</evidence>
<gene>
    <name evidence="6" type="ORF">SAMN05216216_12040</name>
</gene>
<proteinExistence type="inferred from homology"/>
<dbReference type="InterPro" id="IPR036995">
    <property type="entry name" value="MPG_sf"/>
</dbReference>
<dbReference type="STRING" id="576118.SAMN05216216_12040"/>
<dbReference type="NCBIfam" id="TIGR00567">
    <property type="entry name" value="3mg"/>
    <property type="match status" value="1"/>
</dbReference>
<keyword evidence="7" id="KW-1185">Reference proteome</keyword>
<dbReference type="Gene3D" id="3.10.300.10">
    <property type="entry name" value="Methylpurine-DNA glycosylase (MPG)"/>
    <property type="match status" value="1"/>
</dbReference>
<comment type="similarity">
    <text evidence="1 5">Belongs to the DNA glycosylase MPG family.</text>
</comment>
<evidence type="ECO:0000256" key="1">
    <source>
        <dbReference type="ARBA" id="ARBA00009232"/>
    </source>
</evidence>
<evidence type="ECO:0000256" key="2">
    <source>
        <dbReference type="ARBA" id="ARBA00022763"/>
    </source>
</evidence>
<evidence type="ECO:0000256" key="5">
    <source>
        <dbReference type="HAMAP-Rule" id="MF_00527"/>
    </source>
</evidence>
<keyword evidence="4 5" id="KW-0234">DNA repair</keyword>
<dbReference type="Pfam" id="PF02245">
    <property type="entry name" value="Pur_DNA_glyco"/>
    <property type="match status" value="1"/>
</dbReference>
<evidence type="ECO:0000256" key="3">
    <source>
        <dbReference type="ARBA" id="ARBA00022801"/>
    </source>
</evidence>
<dbReference type="HAMAP" id="MF_00527">
    <property type="entry name" value="3MGH"/>
    <property type="match status" value="1"/>
</dbReference>
<dbReference type="Proteomes" id="UP000199008">
    <property type="component" value="Unassembled WGS sequence"/>
</dbReference>
<protein>
    <recommendedName>
        <fullName evidence="5">Putative 3-methyladenine DNA glycosylase</fullName>
        <ecNumber evidence="5">3.2.2.-</ecNumber>
    </recommendedName>
</protein>
<dbReference type="InterPro" id="IPR011034">
    <property type="entry name" value="Formyl_transferase-like_C_sf"/>
</dbReference>